<dbReference type="InterPro" id="IPR003385">
    <property type="entry name" value="Glyco_hydro_77"/>
</dbReference>
<evidence type="ECO:0000256" key="8">
    <source>
        <dbReference type="ARBA" id="ARBA00031423"/>
    </source>
</evidence>
<evidence type="ECO:0000256" key="1">
    <source>
        <dbReference type="ARBA" id="ARBA00000439"/>
    </source>
</evidence>
<dbReference type="PANTHER" id="PTHR32438">
    <property type="entry name" value="4-ALPHA-GLUCANOTRANSFERASE DPE1, CHLOROPLASTIC/AMYLOPLASTIC"/>
    <property type="match status" value="1"/>
</dbReference>
<organism evidence="12 13">
    <name type="scientific">Thermosynechococcus sichuanensis E542</name>
    <dbReference type="NCBI Taxonomy" id="2016101"/>
    <lineage>
        <taxon>Bacteria</taxon>
        <taxon>Bacillati</taxon>
        <taxon>Cyanobacteriota</taxon>
        <taxon>Cyanophyceae</taxon>
        <taxon>Acaryochloridales</taxon>
        <taxon>Thermosynechococcaceae</taxon>
        <taxon>Thermosynechococcus</taxon>
        <taxon>Thermosynechococcus sichuanensis</taxon>
    </lineage>
</organism>
<evidence type="ECO:0000313" key="13">
    <source>
        <dbReference type="Proteomes" id="UP000261812"/>
    </source>
</evidence>
<name>A0A7D6IN75_9CYAN</name>
<reference evidence="13" key="1">
    <citation type="submission" date="2018-09" db="EMBL/GenBank/DDBJ databases">
        <title>Complete genome sequence of thermophilic cyanobacteria strain Thermosynechococcus elongatus PKUAC-SCTE542.</title>
        <authorList>
            <person name="Liang Y."/>
            <person name="Tang J."/>
            <person name="Daroch M."/>
        </authorList>
    </citation>
    <scope>NUCLEOTIDE SEQUENCE [LARGE SCALE GENOMIC DNA]</scope>
    <source>
        <strain evidence="13">E542</strain>
    </source>
</reference>
<protein>
    <recommendedName>
        <fullName evidence="4 10">4-alpha-glucanotransferase</fullName>
        <ecNumber evidence="3 10">2.4.1.25</ecNumber>
    </recommendedName>
    <alternativeName>
        <fullName evidence="8 10">Amylomaltase</fullName>
    </alternativeName>
    <alternativeName>
        <fullName evidence="9 10">Disproportionating enzyme</fullName>
    </alternativeName>
</protein>
<dbReference type="GO" id="GO:0005975">
    <property type="term" value="P:carbohydrate metabolic process"/>
    <property type="evidence" value="ECO:0007669"/>
    <property type="project" value="InterPro"/>
</dbReference>
<dbReference type="Gene3D" id="3.20.20.80">
    <property type="entry name" value="Glycosidases"/>
    <property type="match status" value="1"/>
</dbReference>
<dbReference type="Proteomes" id="UP000261812">
    <property type="component" value="Chromosome"/>
</dbReference>
<keyword evidence="7 10" id="KW-0119">Carbohydrate metabolism</keyword>
<feature type="region of interest" description="Disordered" evidence="11">
    <location>
        <begin position="498"/>
        <end position="518"/>
    </location>
</feature>
<dbReference type="EMBL" id="CP032152">
    <property type="protein sequence ID" value="QLL29491.1"/>
    <property type="molecule type" value="Genomic_DNA"/>
</dbReference>
<proteinExistence type="inferred from homology"/>
<dbReference type="AlphaFoldDB" id="A0A7D6IN75"/>
<dbReference type="PANTHER" id="PTHR32438:SF5">
    <property type="entry name" value="4-ALPHA-GLUCANOTRANSFERASE DPE1, CHLOROPLASTIC_AMYLOPLASTIC"/>
    <property type="match status" value="1"/>
</dbReference>
<evidence type="ECO:0000256" key="3">
    <source>
        <dbReference type="ARBA" id="ARBA00012560"/>
    </source>
</evidence>
<evidence type="ECO:0000256" key="10">
    <source>
        <dbReference type="RuleBase" id="RU361207"/>
    </source>
</evidence>
<keyword evidence="6 10" id="KW-0808">Transferase</keyword>
<evidence type="ECO:0000256" key="6">
    <source>
        <dbReference type="ARBA" id="ARBA00022679"/>
    </source>
</evidence>
<dbReference type="KEGG" id="tsq:D3A95_11465"/>
<evidence type="ECO:0000256" key="9">
    <source>
        <dbReference type="ARBA" id="ARBA00031501"/>
    </source>
</evidence>
<dbReference type="InterPro" id="IPR017853">
    <property type="entry name" value="GH"/>
</dbReference>
<dbReference type="NCBIfam" id="NF011080">
    <property type="entry name" value="PRK14508.1-3"/>
    <property type="match status" value="1"/>
</dbReference>
<gene>
    <name evidence="12" type="primary">malQ</name>
    <name evidence="12" type="ORF">D3A95_11465</name>
</gene>
<evidence type="ECO:0000256" key="7">
    <source>
        <dbReference type="ARBA" id="ARBA00023277"/>
    </source>
</evidence>
<dbReference type="NCBIfam" id="NF011079">
    <property type="entry name" value="PRK14508.1-2"/>
    <property type="match status" value="1"/>
</dbReference>
<comment type="similarity">
    <text evidence="2 10">Belongs to the disproportionating enzyme family.</text>
</comment>
<dbReference type="GO" id="GO:0004134">
    <property type="term" value="F:4-alpha-glucanotransferase activity"/>
    <property type="evidence" value="ECO:0007669"/>
    <property type="project" value="UniProtKB-EC"/>
</dbReference>
<evidence type="ECO:0000313" key="12">
    <source>
        <dbReference type="EMBL" id="QLL29491.1"/>
    </source>
</evidence>
<dbReference type="EC" id="2.4.1.25" evidence="3 10"/>
<accession>A0A7D6IN75</accession>
<sequence>MHFPRSCGLLLHPTSLPGGHGIGDLGAAAREFLEFLVASDQQYWQVLPLGPTGFGNSPYMCYSAMAGNPLLISLDELVKKGWLTAADLAGLKFENGDRVDFEAVISQKLPLLRLAAQRFQSQATPEDWQAFRDFQSLAHYWLPTYALFMALKDHHEGQPWYEWPAPLRDREPTALAAIQALLKERIFEYEFQQFLFYQQWHALKEAANQQGIQIIGDIPIYVAHDSADVWAFPQFFELNPETGAAALMAGVPPDYFSATGQLWGNPIYNWKALAADGYSWWIERFRALLSYMDIIRVDHFRGFQSYWQVPEGEETAVNGEWQPGPGAAFFEALQAALGQLPILAEDLGDITPDVIALRDQFQFPGMKILQFAFGGGSDNPFLPFNQERNCVVYTGTHDNDTTVGWYRTLSDWERQRLIDYLGYTPSEPHWALIRMALGTVANQAIIPVQDLLGLDSHARMNFPGTGAGNWTWRLTAGQLTPELAAHLKHLVHLFGRQAPPRPQPVEAAEEAVPEKDPA</sequence>
<comment type="catalytic activity">
    <reaction evidence="1 10">
        <text>Transfers a segment of a (1-&gt;4)-alpha-D-glucan to a new position in an acceptor, which may be glucose or a (1-&gt;4)-alpha-D-glucan.</text>
        <dbReference type="EC" id="2.4.1.25"/>
    </reaction>
</comment>
<evidence type="ECO:0000256" key="2">
    <source>
        <dbReference type="ARBA" id="ARBA00005684"/>
    </source>
</evidence>
<keyword evidence="5 10" id="KW-0328">Glycosyltransferase</keyword>
<dbReference type="SUPFAM" id="SSF51445">
    <property type="entry name" value="(Trans)glycosidases"/>
    <property type="match status" value="1"/>
</dbReference>
<keyword evidence="13" id="KW-1185">Reference proteome</keyword>
<dbReference type="RefSeq" id="WP_181495110.1">
    <property type="nucleotide sequence ID" value="NZ_CP032152.1"/>
</dbReference>
<dbReference type="Pfam" id="PF02446">
    <property type="entry name" value="Glyco_hydro_77"/>
    <property type="match status" value="1"/>
</dbReference>
<evidence type="ECO:0000256" key="4">
    <source>
        <dbReference type="ARBA" id="ARBA00020295"/>
    </source>
</evidence>
<evidence type="ECO:0000256" key="11">
    <source>
        <dbReference type="SAM" id="MobiDB-lite"/>
    </source>
</evidence>
<evidence type="ECO:0000256" key="5">
    <source>
        <dbReference type="ARBA" id="ARBA00022676"/>
    </source>
</evidence>
<dbReference type="NCBIfam" id="TIGR00217">
    <property type="entry name" value="malQ"/>
    <property type="match status" value="1"/>
</dbReference>